<dbReference type="Proteomes" id="UP000035352">
    <property type="component" value="Chromosome"/>
</dbReference>
<evidence type="ECO:0000313" key="1">
    <source>
        <dbReference type="EMBL" id="AKJ28780.1"/>
    </source>
</evidence>
<dbReference type="STRING" id="413882.AAW51_2089"/>
<keyword evidence="2" id="KW-1185">Reference proteome</keyword>
<sequence length="81" mass="8826">MNRIAAGSAFDREGYVSQADWEGKGAREGLEASERSSRLRARLLQSSDPVQVAIARGTVFGMSSPAQPIEHTKRLLKPSQL</sequence>
<name>A0A0G3BQK1_9BURK</name>
<gene>
    <name evidence="1" type="ORF">AAW51_2089</name>
</gene>
<proteinExistence type="predicted"/>
<organism evidence="1 2">
    <name type="scientific">Caldimonas brevitalea</name>
    <dbReference type="NCBI Taxonomy" id="413882"/>
    <lineage>
        <taxon>Bacteria</taxon>
        <taxon>Pseudomonadati</taxon>
        <taxon>Pseudomonadota</taxon>
        <taxon>Betaproteobacteria</taxon>
        <taxon>Burkholderiales</taxon>
        <taxon>Sphaerotilaceae</taxon>
        <taxon>Caldimonas</taxon>
    </lineage>
</organism>
<dbReference type="EMBL" id="CP011371">
    <property type="protein sequence ID" value="AKJ28780.1"/>
    <property type="molecule type" value="Genomic_DNA"/>
</dbReference>
<protein>
    <submittedName>
        <fullName evidence="1">Uncharacterized protein</fullName>
    </submittedName>
</protein>
<evidence type="ECO:0000313" key="2">
    <source>
        <dbReference type="Proteomes" id="UP000035352"/>
    </source>
</evidence>
<accession>A0A0G3BQK1</accession>
<dbReference type="AlphaFoldDB" id="A0A0G3BQK1"/>
<dbReference type="RefSeq" id="WP_047194571.1">
    <property type="nucleotide sequence ID" value="NZ_CP011371.1"/>
</dbReference>
<reference evidence="1 2" key="1">
    <citation type="submission" date="2015-05" db="EMBL/GenBank/DDBJ databases">
        <authorList>
            <person name="Tang B."/>
            <person name="Yu Y."/>
        </authorList>
    </citation>
    <scope>NUCLEOTIDE SEQUENCE [LARGE SCALE GENOMIC DNA]</scope>
    <source>
        <strain evidence="1 2">DSM 7029</strain>
    </source>
</reference>
<dbReference type="KEGG" id="pbh:AAW51_2089"/>